<evidence type="ECO:0000313" key="9">
    <source>
        <dbReference type="EMBL" id="KOO22798.1"/>
    </source>
</evidence>
<keyword evidence="3" id="KW-0274">FAD</keyword>
<dbReference type="GO" id="GO:0003954">
    <property type="term" value="F:NADH dehydrogenase activity"/>
    <property type="evidence" value="ECO:0007669"/>
    <property type="project" value="InterPro"/>
</dbReference>
<evidence type="ECO:0000256" key="2">
    <source>
        <dbReference type="ARBA" id="ARBA00022630"/>
    </source>
</evidence>
<sequence>MLGAYLALLDHFVALAKGSGVPAAAELHGCTQRSRAMIACYPGGGARYAKHCDNACANVGTLEFRAIQEPIRTIKGLGEYYQAKARSLDFASRTVTCEDIFKGAEFKVGFDYLVVGTGCKTNTFNTPGVAEREGKEVFFLKHLFHARQIRSRILECFERATNPTLPPAAVERLLSFVVVGGGPTSCEFTTELHDFLTQDVSRWYPDLAQKVRVTLVEAGPSLLGSFDKALVTYYTSSLLRKQIDVRTHTAVTRVEETHDECGTHTTIAHLGDGSKLPFGTMVWSAGLAPVKFTQSCGLPTHARTKRILVDEFLRVEGLRGRVFALGDCAGGLPPLASVAEQQGQYLADCFNTHYATFDPSSDADLPPPEPVPAPVGLPFPRFLFAKSATFRYISVGAMASMGLSGGVVDMTKADVVGGGGSTFTGFAAMLAWKGGYLSKQLSWSNMMLVPMYWFKSLVFGRDISRF</sequence>
<evidence type="ECO:0000259" key="7">
    <source>
        <dbReference type="Pfam" id="PF07992"/>
    </source>
</evidence>
<dbReference type="GO" id="GO:0005739">
    <property type="term" value="C:mitochondrion"/>
    <property type="evidence" value="ECO:0007669"/>
    <property type="project" value="TreeGrafter"/>
</dbReference>
<evidence type="ECO:0000256" key="3">
    <source>
        <dbReference type="ARBA" id="ARBA00022827"/>
    </source>
</evidence>
<dbReference type="AlphaFoldDB" id="A0A0M0J987"/>
<keyword evidence="6" id="KW-0732">Signal</keyword>
<dbReference type="SUPFAM" id="SSF51905">
    <property type="entry name" value="FAD/NAD(P)-binding domain"/>
    <property type="match status" value="2"/>
</dbReference>
<name>A0A0M0J987_9EUKA</name>
<protein>
    <submittedName>
        <fullName evidence="9">Nde1p</fullName>
    </submittedName>
</protein>
<evidence type="ECO:0000256" key="4">
    <source>
        <dbReference type="ARBA" id="ARBA00023002"/>
    </source>
</evidence>
<dbReference type="OrthoDB" id="3244603at2759"/>
<evidence type="ECO:0000256" key="5">
    <source>
        <dbReference type="ARBA" id="ARBA00023027"/>
    </source>
</evidence>
<feature type="domain" description="External alternative NADH-ubiquinone oxidoreductase-like C-terminal" evidence="8">
    <location>
        <begin position="396"/>
        <end position="462"/>
    </location>
</feature>
<evidence type="ECO:0000313" key="10">
    <source>
        <dbReference type="Proteomes" id="UP000037460"/>
    </source>
</evidence>
<proteinExistence type="inferred from homology"/>
<accession>A0A0M0J987</accession>
<keyword evidence="2" id="KW-0285">Flavoprotein</keyword>
<gene>
    <name evidence="9" type="ORF">Ctob_000649</name>
</gene>
<evidence type="ECO:0000256" key="6">
    <source>
        <dbReference type="SAM" id="SignalP"/>
    </source>
</evidence>
<comment type="similarity">
    <text evidence="1">Belongs to the NADH dehydrogenase family.</text>
</comment>
<feature type="domain" description="FAD/NAD(P)-binding" evidence="7">
    <location>
        <begin position="80"/>
        <end position="343"/>
    </location>
</feature>
<keyword evidence="4" id="KW-0560">Oxidoreductase</keyword>
<dbReference type="Pfam" id="PF07992">
    <property type="entry name" value="Pyr_redox_2"/>
    <property type="match status" value="1"/>
</dbReference>
<keyword evidence="5" id="KW-0520">NAD</keyword>
<dbReference type="InterPro" id="IPR054585">
    <property type="entry name" value="NDH2-like_C"/>
</dbReference>
<dbReference type="Gene3D" id="3.50.50.100">
    <property type="match status" value="1"/>
</dbReference>
<dbReference type="InterPro" id="IPR036188">
    <property type="entry name" value="FAD/NAD-bd_sf"/>
</dbReference>
<organism evidence="9 10">
    <name type="scientific">Chrysochromulina tobinii</name>
    <dbReference type="NCBI Taxonomy" id="1460289"/>
    <lineage>
        <taxon>Eukaryota</taxon>
        <taxon>Haptista</taxon>
        <taxon>Haptophyta</taxon>
        <taxon>Prymnesiophyceae</taxon>
        <taxon>Prymnesiales</taxon>
        <taxon>Chrysochromulinaceae</taxon>
        <taxon>Chrysochromulina</taxon>
    </lineage>
</organism>
<evidence type="ECO:0000259" key="8">
    <source>
        <dbReference type="Pfam" id="PF22366"/>
    </source>
</evidence>
<reference evidence="10" key="1">
    <citation type="journal article" date="2015" name="PLoS Genet.">
        <title>Genome Sequence and Transcriptome Analyses of Chrysochromulina tobin: Metabolic Tools for Enhanced Algal Fitness in the Prominent Order Prymnesiales (Haptophyceae).</title>
        <authorList>
            <person name="Hovde B.T."/>
            <person name="Deodato C.R."/>
            <person name="Hunsperger H.M."/>
            <person name="Ryken S.A."/>
            <person name="Yost W."/>
            <person name="Jha R.K."/>
            <person name="Patterson J."/>
            <person name="Monnat R.J. Jr."/>
            <person name="Barlow S.B."/>
            <person name="Starkenburg S.R."/>
            <person name="Cattolico R.A."/>
        </authorList>
    </citation>
    <scope>NUCLEOTIDE SEQUENCE</scope>
    <source>
        <strain evidence="10">CCMP291</strain>
    </source>
</reference>
<dbReference type="Proteomes" id="UP000037460">
    <property type="component" value="Unassembled WGS sequence"/>
</dbReference>
<dbReference type="InterPro" id="IPR023753">
    <property type="entry name" value="FAD/NAD-binding_dom"/>
</dbReference>
<evidence type="ECO:0000256" key="1">
    <source>
        <dbReference type="ARBA" id="ARBA00005272"/>
    </source>
</evidence>
<dbReference type="Pfam" id="PF22366">
    <property type="entry name" value="NDH2_C"/>
    <property type="match status" value="1"/>
</dbReference>
<keyword evidence="10" id="KW-1185">Reference proteome</keyword>
<feature type="signal peptide" evidence="6">
    <location>
        <begin position="1"/>
        <end position="18"/>
    </location>
</feature>
<dbReference type="EMBL" id="JWZX01003249">
    <property type="protein sequence ID" value="KOO22798.1"/>
    <property type="molecule type" value="Genomic_DNA"/>
</dbReference>
<dbReference type="PANTHER" id="PTHR43706:SF13">
    <property type="entry name" value="NADH DEHYDROGENASE-RELATED"/>
    <property type="match status" value="1"/>
</dbReference>
<comment type="caution">
    <text evidence="9">The sequence shown here is derived from an EMBL/GenBank/DDBJ whole genome shotgun (WGS) entry which is preliminary data.</text>
</comment>
<feature type="chain" id="PRO_5005601655" evidence="6">
    <location>
        <begin position="19"/>
        <end position="466"/>
    </location>
</feature>
<dbReference type="PANTHER" id="PTHR43706">
    <property type="entry name" value="NADH DEHYDROGENASE"/>
    <property type="match status" value="1"/>
</dbReference>
<dbReference type="InterPro" id="IPR045024">
    <property type="entry name" value="NDH-2"/>
</dbReference>